<evidence type="ECO:0000313" key="3">
    <source>
        <dbReference type="Proteomes" id="UP000703269"/>
    </source>
</evidence>
<dbReference type="EMBL" id="BPQB01000001">
    <property type="protein sequence ID" value="GJE84480.1"/>
    <property type="molecule type" value="Genomic_DNA"/>
</dbReference>
<organism evidence="2 3">
    <name type="scientific">Phanerochaete sordida</name>
    <dbReference type="NCBI Taxonomy" id="48140"/>
    <lineage>
        <taxon>Eukaryota</taxon>
        <taxon>Fungi</taxon>
        <taxon>Dikarya</taxon>
        <taxon>Basidiomycota</taxon>
        <taxon>Agaricomycotina</taxon>
        <taxon>Agaricomycetes</taxon>
        <taxon>Polyporales</taxon>
        <taxon>Phanerochaetaceae</taxon>
        <taxon>Phanerochaete</taxon>
    </lineage>
</organism>
<accession>A0A9P3FYD8</accession>
<dbReference type="OrthoDB" id="3239894at2759"/>
<feature type="region of interest" description="Disordered" evidence="1">
    <location>
        <begin position="580"/>
        <end position="614"/>
    </location>
</feature>
<sequence>MSSMHTAQQTLTVGAEMRDGVSTAHASPSGADDEALMDPVELRLPEHPQASVQHLTRQQMPKIFERKPTAREYIQSAISLWWWQPIMLLLVKLHLDGVPHRAINMTISVISSIFILLGLIEQKSDVPQTLKTTIKRLHLDDEFPIGAMCPKCFRVYPGDSDPDTLCTACETPLFKGYGMDTNVVPGDVVDIWTDWHVRHAARRAPKPSLQVPMRLPSEMLADLINSTPRMEANLDKWRESPSDPGQLRCVQDGDVWKTIKGPDGTPFFDDVHAHELRIGVSMGFDGFGFTRSSFSGKHSTGALSLCVQNLDVHQRYRTENLLLCGLTPGPHELSSDDLQHFMAAFVTDLLMLYDTGIIVKTANYPEGRRVRLILIAVCCDHPAMCRLCGFGDSGSGNHFCTKCKVKKEDLNTPEGLTIDAFPARDPEEHRKLADEYDKLTTKEERDAFCREHGVRASELNRLPYWNPVRMAIVDPMHNVLLGLVRNIWFETWISDKTLRQRTQPKGVPRELDLIHEYLEKFEMPSWVARLPKEVGYPAGGNLTSDEWKALLLVYCPIVIPFIWEEWAEVADTEHQRKLATWEKNERARQRRNKARAEGDDPEPKQPKPTPRMQSQDADNFLSLAAAMKILLARTIDVKDLPRARELLQDYLDGFLKMHPDHVKPNHHYVTHTFDQIPDYGPVYGFWTYLFERLNKVLKGFSVNGHAGGELEVTFFRQFHRQAKLQSMLENLAQVSVDGDEAAIEDRAVREAARILMKTDNDTRGTVADLAQQTSDLANQFSVEFELGPGRRSNLNLGEQNGLLEYYTIKYPAAQVVARANTAPPPESSYLTDTALFHDYVTLHGRRIVPSRFDGRAGNSIVQINHGDERFVGEVQLILSHSQPLNGCTTRREQLIGVRWFKRARPEIADIWDPYPELEVLFWEHGVYLDPNREGPPFLLPVKAVLSQACRLAIRLPSQHETDEPPEEDAPERRGAMIWATCGLTRVRTLF</sequence>
<name>A0A9P3FYD8_9APHY</name>
<gene>
    <name evidence="2" type="ORF">PsYK624_005560</name>
</gene>
<keyword evidence="3" id="KW-1185">Reference proteome</keyword>
<dbReference type="Proteomes" id="UP000703269">
    <property type="component" value="Unassembled WGS sequence"/>
</dbReference>
<dbReference type="InterPro" id="IPR004242">
    <property type="entry name" value="Transposase_21"/>
</dbReference>
<proteinExistence type="predicted"/>
<feature type="compositionally biased region" description="Polar residues" evidence="1">
    <location>
        <begin position="1"/>
        <end position="12"/>
    </location>
</feature>
<reference evidence="2 3" key="1">
    <citation type="submission" date="2021-08" db="EMBL/GenBank/DDBJ databases">
        <title>Draft Genome Sequence of Phanerochaete sordida strain YK-624.</title>
        <authorList>
            <person name="Mori T."/>
            <person name="Dohra H."/>
            <person name="Suzuki T."/>
            <person name="Kawagishi H."/>
            <person name="Hirai H."/>
        </authorList>
    </citation>
    <scope>NUCLEOTIDE SEQUENCE [LARGE SCALE GENOMIC DNA]</scope>
    <source>
        <strain evidence="2 3">YK-624</strain>
    </source>
</reference>
<dbReference type="Pfam" id="PF02992">
    <property type="entry name" value="Transposase_21"/>
    <property type="match status" value="1"/>
</dbReference>
<evidence type="ECO:0008006" key="4">
    <source>
        <dbReference type="Google" id="ProtNLM"/>
    </source>
</evidence>
<comment type="caution">
    <text evidence="2">The sequence shown here is derived from an EMBL/GenBank/DDBJ whole genome shotgun (WGS) entry which is preliminary data.</text>
</comment>
<dbReference type="AlphaFoldDB" id="A0A9P3FYD8"/>
<dbReference type="PANTHER" id="PTHR46579:SF1">
    <property type="entry name" value="F5_8 TYPE C DOMAIN-CONTAINING PROTEIN"/>
    <property type="match status" value="1"/>
</dbReference>
<feature type="region of interest" description="Disordered" evidence="1">
    <location>
        <begin position="1"/>
        <end position="33"/>
    </location>
</feature>
<protein>
    <recommendedName>
        <fullName evidence="4">Transposase domain-containing protein</fullName>
    </recommendedName>
</protein>
<feature type="compositionally biased region" description="Basic and acidic residues" evidence="1">
    <location>
        <begin position="594"/>
        <end position="605"/>
    </location>
</feature>
<evidence type="ECO:0000256" key="1">
    <source>
        <dbReference type="SAM" id="MobiDB-lite"/>
    </source>
</evidence>
<dbReference type="PANTHER" id="PTHR46579">
    <property type="entry name" value="F5/8 TYPE C DOMAIN-CONTAINING PROTEIN-RELATED"/>
    <property type="match status" value="1"/>
</dbReference>
<evidence type="ECO:0000313" key="2">
    <source>
        <dbReference type="EMBL" id="GJE84480.1"/>
    </source>
</evidence>